<sequence length="291" mass="32647">MEKVICPICGSGRNKFFCAPNGFDIYDCQNCGVGFVWPIAGDSADIYRAEYFNGGLADNRNNKFGYVDYEEDKRAMAGTFLTYLERVARYIVAGRMIDIGTATGYFLDLAKAKGWLTGGVEISAYAAAIARDKGHKMFLGDVGDLAACEQYDVVTMWDVLEHLPNPKKYLEDVNKILILGGLVAINTIDRGSWWAKLLGQRWQAIAPPEHLFYFSAGSLKILLEQNGFEIVEQSKIGKKFTLAYICKILANRYNLGFLLPAMKFLNNGYWRKISLPINLRDNIFIIARKVG</sequence>
<name>A0A1G2FQS6_9BACT</name>
<evidence type="ECO:0000313" key="1">
    <source>
        <dbReference type="EMBL" id="OGZ40444.1"/>
    </source>
</evidence>
<dbReference type="InterPro" id="IPR029063">
    <property type="entry name" value="SAM-dependent_MTases_sf"/>
</dbReference>
<accession>A0A1G2FQS6</accession>
<gene>
    <name evidence="1" type="ORF">A3B04_02360</name>
</gene>
<proteinExistence type="predicted"/>
<dbReference type="AlphaFoldDB" id="A0A1G2FQS6"/>
<evidence type="ECO:0008006" key="3">
    <source>
        <dbReference type="Google" id="ProtNLM"/>
    </source>
</evidence>
<comment type="caution">
    <text evidence="1">The sequence shown here is derived from an EMBL/GenBank/DDBJ whole genome shotgun (WGS) entry which is preliminary data.</text>
</comment>
<protein>
    <recommendedName>
        <fullName evidence="3">Methyltransferase</fullName>
    </recommendedName>
</protein>
<dbReference type="Proteomes" id="UP000177126">
    <property type="component" value="Unassembled WGS sequence"/>
</dbReference>
<evidence type="ECO:0000313" key="2">
    <source>
        <dbReference type="Proteomes" id="UP000177126"/>
    </source>
</evidence>
<dbReference type="Gene3D" id="3.40.50.150">
    <property type="entry name" value="Vaccinia Virus protein VP39"/>
    <property type="match status" value="1"/>
</dbReference>
<reference evidence="1 2" key="1">
    <citation type="journal article" date="2016" name="Nat. Commun.">
        <title>Thousands of microbial genomes shed light on interconnected biogeochemical processes in an aquifer system.</title>
        <authorList>
            <person name="Anantharaman K."/>
            <person name="Brown C.T."/>
            <person name="Hug L.A."/>
            <person name="Sharon I."/>
            <person name="Castelle C.J."/>
            <person name="Probst A.J."/>
            <person name="Thomas B.C."/>
            <person name="Singh A."/>
            <person name="Wilkins M.J."/>
            <person name="Karaoz U."/>
            <person name="Brodie E.L."/>
            <person name="Williams K.H."/>
            <person name="Hubbard S.S."/>
            <person name="Banfield J.F."/>
        </authorList>
    </citation>
    <scope>NUCLEOTIDE SEQUENCE [LARGE SCALE GENOMIC DNA]</scope>
</reference>
<dbReference type="SUPFAM" id="SSF53335">
    <property type="entry name" value="S-adenosyl-L-methionine-dependent methyltransferases"/>
    <property type="match status" value="1"/>
</dbReference>
<dbReference type="PANTHER" id="PTHR43861">
    <property type="entry name" value="TRANS-ACONITATE 2-METHYLTRANSFERASE-RELATED"/>
    <property type="match status" value="1"/>
</dbReference>
<dbReference type="Pfam" id="PF13489">
    <property type="entry name" value="Methyltransf_23"/>
    <property type="match status" value="1"/>
</dbReference>
<dbReference type="PANTHER" id="PTHR43861:SF6">
    <property type="entry name" value="METHYLTRANSFERASE TYPE 11"/>
    <property type="match status" value="1"/>
</dbReference>
<organism evidence="1 2">
    <name type="scientific">Candidatus Portnoybacteria bacterium RIFCSPLOWO2_02_FULL_39_11</name>
    <dbReference type="NCBI Taxonomy" id="1802001"/>
    <lineage>
        <taxon>Bacteria</taxon>
        <taxon>Candidatus Portnoyibacteriota</taxon>
    </lineage>
</organism>
<dbReference type="EMBL" id="MHNF01000032">
    <property type="protein sequence ID" value="OGZ40444.1"/>
    <property type="molecule type" value="Genomic_DNA"/>
</dbReference>
<dbReference type="CDD" id="cd02440">
    <property type="entry name" value="AdoMet_MTases"/>
    <property type="match status" value="1"/>
</dbReference>